<reference evidence="4 5" key="1">
    <citation type="journal article" date="2012" name="J. Bacteriol.">
        <title>Genome sequence of Sphingobium indicum B90A, a hexachlorocyclohexane-degrading bacterium.</title>
        <authorList>
            <person name="Anand S."/>
            <person name="Sangwan N."/>
            <person name="Lata P."/>
            <person name="Kaur J."/>
            <person name="Dua A."/>
            <person name="Singh A.K."/>
            <person name="Verma M."/>
            <person name="Kaur J."/>
            <person name="Khurana J.P."/>
            <person name="Khurana P."/>
            <person name="Mathur S."/>
            <person name="Lal R."/>
        </authorList>
    </citation>
    <scope>NUCLEOTIDE SEQUENCE [LARGE SCALE GENOMIC DNA]</scope>
    <source>
        <strain evidence="5">DSM 16412 / CCM 7286 / MTCC 6364 / B90A</strain>
    </source>
</reference>
<name>A0A1L5BJK5_SPHIB</name>
<dbReference type="Gene3D" id="2.60.40.2500">
    <property type="match status" value="1"/>
</dbReference>
<proteinExistence type="inferred from homology"/>
<dbReference type="EMBL" id="CP013070">
    <property type="protein sequence ID" value="APL93068.1"/>
    <property type="molecule type" value="Genomic_DNA"/>
</dbReference>
<keyword evidence="2 3" id="KW-0732">Signal</keyword>
<dbReference type="CDD" id="cd06911">
    <property type="entry name" value="VirB9_CagX_TrbG"/>
    <property type="match status" value="1"/>
</dbReference>
<dbReference type="InterPro" id="IPR014142">
    <property type="entry name" value="TrbG_Ti"/>
</dbReference>
<comment type="similarity">
    <text evidence="1">Belongs to the TrbG/VirB9 family.</text>
</comment>
<organism evidence="4 5">
    <name type="scientific">Sphingobium indicum (strain DSM 16412 / CCM 7286 / MTCC 6364 / B90A)</name>
    <dbReference type="NCBI Taxonomy" id="861109"/>
    <lineage>
        <taxon>Bacteria</taxon>
        <taxon>Pseudomonadati</taxon>
        <taxon>Pseudomonadota</taxon>
        <taxon>Alphaproteobacteria</taxon>
        <taxon>Sphingomonadales</taxon>
        <taxon>Sphingomonadaceae</taxon>
        <taxon>Sphingobium</taxon>
    </lineage>
</organism>
<feature type="signal peptide" evidence="3">
    <location>
        <begin position="1"/>
        <end position="21"/>
    </location>
</feature>
<evidence type="ECO:0000256" key="3">
    <source>
        <dbReference type="SAM" id="SignalP"/>
    </source>
</evidence>
<sequence length="285" mass="31208">MIHKSTISFAMLAMIASPAIADRGNRSAQAQNRGLANVELANRHATLAPKTDAFLNAVQVYPYSAGTIYKLITAPERITDIALEQGEILVSVASGDTVRWVIGDTSSGNGATKRTHILVKPSLTGLSTNLLITTDRRAYHLALVSTGRTALTGISWSYPEDALLALRRANDAARAAEPIAAGIQVEQLHFNYAISGDTPTWRPLRAFDDGRQTYIEFPASIVVGDAPPLFLVDGKGEAQLVNYRLKDRFYIADRIFDKAELRFGTRKQQVVRVVRTGSTRRRRAS</sequence>
<dbReference type="RefSeq" id="WP_007687412.1">
    <property type="nucleotide sequence ID" value="NZ_CP013070.1"/>
</dbReference>
<dbReference type="AlphaFoldDB" id="A0A1L5BJK5"/>
<dbReference type="InterPro" id="IPR033645">
    <property type="entry name" value="VirB9/CagX/TrbG_C"/>
</dbReference>
<evidence type="ECO:0000313" key="5">
    <source>
        <dbReference type="Proteomes" id="UP000004550"/>
    </source>
</evidence>
<dbReference type="InterPro" id="IPR038161">
    <property type="entry name" value="VirB9/CagX/TrbG_C_sf"/>
</dbReference>
<protein>
    <submittedName>
        <fullName evidence="4">Conjugal transfer protein TrbG</fullName>
    </submittedName>
</protein>
<dbReference type="KEGG" id="sinb:SIDU_00105"/>
<evidence type="ECO:0000256" key="2">
    <source>
        <dbReference type="ARBA" id="ARBA00022729"/>
    </source>
</evidence>
<dbReference type="InterPro" id="IPR010258">
    <property type="entry name" value="Conjugal_tfr_TrbG/VirB9/CagX"/>
</dbReference>
<dbReference type="Proteomes" id="UP000004550">
    <property type="component" value="Chromosome"/>
</dbReference>
<accession>A0A1L5BJK5</accession>
<feature type="chain" id="PRO_5009859980" evidence="3">
    <location>
        <begin position="22"/>
        <end position="285"/>
    </location>
</feature>
<evidence type="ECO:0000256" key="1">
    <source>
        <dbReference type="ARBA" id="ARBA00006135"/>
    </source>
</evidence>
<dbReference type="NCBIfam" id="TIGR02775">
    <property type="entry name" value="TrbG_Ti"/>
    <property type="match status" value="1"/>
</dbReference>
<dbReference type="Pfam" id="PF03524">
    <property type="entry name" value="CagX"/>
    <property type="match status" value="1"/>
</dbReference>
<gene>
    <name evidence="4" type="ORF">SIDU_00105</name>
</gene>
<evidence type="ECO:0000313" key="4">
    <source>
        <dbReference type="EMBL" id="APL93068.1"/>
    </source>
</evidence>